<dbReference type="RefSeq" id="WP_208272997.1">
    <property type="nucleotide sequence ID" value="NZ_BAAAGM010000104.1"/>
</dbReference>
<dbReference type="Proteomes" id="UP000666915">
    <property type="component" value="Unassembled WGS sequence"/>
</dbReference>
<comment type="caution">
    <text evidence="3">The sequence shown here is derived from an EMBL/GenBank/DDBJ whole genome shotgun (WGS) entry which is preliminary data.</text>
</comment>
<reference evidence="3 4" key="1">
    <citation type="submission" date="2021-03" db="EMBL/GenBank/DDBJ databases">
        <authorList>
            <person name="Kanchanasin P."/>
            <person name="Saeng-In P."/>
            <person name="Phongsopitanun W."/>
            <person name="Yuki M."/>
            <person name="Kudo T."/>
            <person name="Ohkuma M."/>
            <person name="Tanasupawat S."/>
        </authorList>
    </citation>
    <scope>NUCLEOTIDE SEQUENCE [LARGE SCALE GENOMIC DNA]</scope>
    <source>
        <strain evidence="3 4">L46</strain>
    </source>
</reference>
<keyword evidence="4" id="KW-1185">Reference proteome</keyword>
<accession>A0ABS3RE60</accession>
<proteinExistence type="predicted"/>
<dbReference type="Pfam" id="PF00293">
    <property type="entry name" value="NUDIX"/>
    <property type="match status" value="1"/>
</dbReference>
<feature type="compositionally biased region" description="Low complexity" evidence="1">
    <location>
        <begin position="73"/>
        <end position="89"/>
    </location>
</feature>
<evidence type="ECO:0000313" key="3">
    <source>
        <dbReference type="EMBL" id="MBO2444513.1"/>
    </source>
</evidence>
<dbReference type="InterPro" id="IPR000086">
    <property type="entry name" value="NUDIX_hydrolase_dom"/>
</dbReference>
<dbReference type="SUPFAM" id="SSF55811">
    <property type="entry name" value="Nudix"/>
    <property type="match status" value="1"/>
</dbReference>
<dbReference type="Gene3D" id="3.90.79.10">
    <property type="entry name" value="Nucleoside Triphosphate Pyrophosphohydrolase"/>
    <property type="match status" value="1"/>
</dbReference>
<dbReference type="InterPro" id="IPR015797">
    <property type="entry name" value="NUDIX_hydrolase-like_dom_sf"/>
</dbReference>
<organism evidence="3 4">
    <name type="scientific">Actinomadura nitritigenes</name>
    <dbReference type="NCBI Taxonomy" id="134602"/>
    <lineage>
        <taxon>Bacteria</taxon>
        <taxon>Bacillati</taxon>
        <taxon>Actinomycetota</taxon>
        <taxon>Actinomycetes</taxon>
        <taxon>Streptosporangiales</taxon>
        <taxon>Thermomonosporaceae</taxon>
        <taxon>Actinomadura</taxon>
    </lineage>
</organism>
<name>A0ABS3RE60_9ACTN</name>
<evidence type="ECO:0000313" key="4">
    <source>
        <dbReference type="Proteomes" id="UP000666915"/>
    </source>
</evidence>
<gene>
    <name evidence="3" type="ORF">J4557_44050</name>
</gene>
<sequence length="136" mass="13474">MLLTRCPDTGQRAVPGGTVEPGETSPGSMVRELLEETGAQPRPRRPGGPGAPASRRLGGPGPGTGRRPRRRAATGAPAAAGPGAGPPRQRGGRAPGAVDAHSGAVDARAVGLAVASCTLPWPGFVQAEPLGKSPSP</sequence>
<feature type="region of interest" description="Disordered" evidence="1">
    <location>
        <begin position="1"/>
        <end position="100"/>
    </location>
</feature>
<protein>
    <submittedName>
        <fullName evidence="3">NUDIX domain-containing protein</fullName>
    </submittedName>
</protein>
<evidence type="ECO:0000256" key="1">
    <source>
        <dbReference type="SAM" id="MobiDB-lite"/>
    </source>
</evidence>
<evidence type="ECO:0000259" key="2">
    <source>
        <dbReference type="Pfam" id="PF00293"/>
    </source>
</evidence>
<dbReference type="EMBL" id="JAGEOK010000047">
    <property type="protein sequence ID" value="MBO2444513.1"/>
    <property type="molecule type" value="Genomic_DNA"/>
</dbReference>
<feature type="domain" description="Nudix hydrolase" evidence="2">
    <location>
        <begin position="2"/>
        <end position="42"/>
    </location>
</feature>